<feature type="signal peptide" evidence="2">
    <location>
        <begin position="1"/>
        <end position="30"/>
    </location>
</feature>
<evidence type="ECO:0000313" key="4">
    <source>
        <dbReference type="EMBL" id="RAR70173.1"/>
    </source>
</evidence>
<gene>
    <name evidence="4" type="ORF">AX018_11161</name>
</gene>
<proteinExistence type="predicted"/>
<dbReference type="EMBL" id="QLTA01000116">
    <property type="protein sequence ID" value="RAR70173.1"/>
    <property type="molecule type" value="Genomic_DNA"/>
</dbReference>
<reference evidence="4 5" key="1">
    <citation type="submission" date="2018-06" db="EMBL/GenBank/DDBJ databases">
        <title>Genomic Encyclopedia of Archaeal and Bacterial Type Strains, Phase II (KMG-II): from individual species to whole genera.</title>
        <authorList>
            <person name="Goeker M."/>
        </authorList>
    </citation>
    <scope>NUCLEOTIDE SEQUENCE [LARGE SCALE GENOMIC DNA]</scope>
    <source>
        <strain evidence="4 5">CFPB 3232</strain>
    </source>
</reference>
<dbReference type="PANTHER" id="PTHR48081">
    <property type="entry name" value="AB HYDROLASE SUPERFAMILY PROTEIN C4A8.06C"/>
    <property type="match status" value="1"/>
</dbReference>
<dbReference type="InterPro" id="IPR029058">
    <property type="entry name" value="AB_hydrolase_fold"/>
</dbReference>
<dbReference type="InterPro" id="IPR049492">
    <property type="entry name" value="BD-FAE-like_dom"/>
</dbReference>
<evidence type="ECO:0000313" key="5">
    <source>
        <dbReference type="Proteomes" id="UP000248856"/>
    </source>
</evidence>
<sequence>MHTGIGTAWLRRAAAGVVALAMGVAVAAHAAPGAADAIDGVAEAGADTAWTPPAGLRLLRDLPYGADPRQRMDVYLPEHPRGAPVVFMVHGGAWKHGDKAGATVVRNKVAHWVPRGAVLVSINYRMLPDAGPPVQVRDVARALAEAQRLAPGWGADPRRFVAMGHSAGAHLVALLMASPALQREAGALPVLATVALDSAAMDVPRVMRARHAPLYDHAFGRDPAQWESVSPAHQLRQSAPPLLAVCSSRRAIACDQAHRLAAQAQSLGMRAEVLPQDLNHRGTNEQLGLPGAYTDAVDAFLRSVGGAP</sequence>
<dbReference type="AlphaFoldDB" id="A0A328YAG7"/>
<feature type="chain" id="PRO_5016416996" evidence="2">
    <location>
        <begin position="31"/>
        <end position="308"/>
    </location>
</feature>
<evidence type="ECO:0000256" key="1">
    <source>
        <dbReference type="ARBA" id="ARBA00022801"/>
    </source>
</evidence>
<evidence type="ECO:0000256" key="2">
    <source>
        <dbReference type="SAM" id="SignalP"/>
    </source>
</evidence>
<accession>A0A328YAG7</accession>
<keyword evidence="1 4" id="KW-0378">Hydrolase</keyword>
<organism evidence="4 5">
    <name type="scientific">Paracidovorax anthurii</name>
    <dbReference type="NCBI Taxonomy" id="78229"/>
    <lineage>
        <taxon>Bacteria</taxon>
        <taxon>Pseudomonadati</taxon>
        <taxon>Pseudomonadota</taxon>
        <taxon>Betaproteobacteria</taxon>
        <taxon>Burkholderiales</taxon>
        <taxon>Comamonadaceae</taxon>
        <taxon>Paracidovorax</taxon>
    </lineage>
</organism>
<name>A0A328YAG7_9BURK</name>
<comment type="caution">
    <text evidence="4">The sequence shown here is derived from an EMBL/GenBank/DDBJ whole genome shotgun (WGS) entry which is preliminary data.</text>
</comment>
<dbReference type="SUPFAM" id="SSF53474">
    <property type="entry name" value="alpha/beta-Hydrolases"/>
    <property type="match status" value="1"/>
</dbReference>
<dbReference type="RefSeq" id="WP_245951841.1">
    <property type="nucleotide sequence ID" value="NZ_CBCSGC010000001.1"/>
</dbReference>
<dbReference type="Pfam" id="PF20434">
    <property type="entry name" value="BD-FAE"/>
    <property type="match status" value="1"/>
</dbReference>
<dbReference type="InterPro" id="IPR050300">
    <property type="entry name" value="GDXG_lipolytic_enzyme"/>
</dbReference>
<dbReference type="Proteomes" id="UP000248856">
    <property type="component" value="Unassembled WGS sequence"/>
</dbReference>
<dbReference type="GO" id="GO:0016787">
    <property type="term" value="F:hydrolase activity"/>
    <property type="evidence" value="ECO:0007669"/>
    <property type="project" value="UniProtKB-KW"/>
</dbReference>
<keyword evidence="5" id="KW-1185">Reference proteome</keyword>
<feature type="domain" description="BD-FAE-like" evidence="3">
    <location>
        <begin position="72"/>
        <end position="178"/>
    </location>
</feature>
<dbReference type="Gene3D" id="3.40.50.1820">
    <property type="entry name" value="alpha/beta hydrolase"/>
    <property type="match status" value="1"/>
</dbReference>
<evidence type="ECO:0000259" key="3">
    <source>
        <dbReference type="Pfam" id="PF20434"/>
    </source>
</evidence>
<protein>
    <submittedName>
        <fullName evidence="4">Alpha/beta hydrolase family protein</fullName>
    </submittedName>
</protein>
<keyword evidence="2" id="KW-0732">Signal</keyword>
<dbReference type="PANTHER" id="PTHR48081:SF33">
    <property type="entry name" value="KYNURENINE FORMAMIDASE"/>
    <property type="match status" value="1"/>
</dbReference>